<protein>
    <submittedName>
        <fullName evidence="1">Uncharacterized protein</fullName>
    </submittedName>
</protein>
<dbReference type="EMBL" id="JASHIF010000004">
    <property type="protein sequence ID" value="MDI9858892.1"/>
    <property type="molecule type" value="Genomic_DNA"/>
</dbReference>
<dbReference type="RefSeq" id="WP_283343973.1">
    <property type="nucleotide sequence ID" value="NZ_JASHIF010000004.1"/>
</dbReference>
<gene>
    <name evidence="1" type="ORF">QM524_06715</name>
</gene>
<accession>A0ABT6Y5Q0</accession>
<evidence type="ECO:0000313" key="2">
    <source>
        <dbReference type="Proteomes" id="UP001236507"/>
    </source>
</evidence>
<dbReference type="Proteomes" id="UP001236507">
    <property type="component" value="Unassembled WGS sequence"/>
</dbReference>
<keyword evidence="2" id="KW-1185">Reference proteome</keyword>
<sequence length="128" mass="15301">MKQIVTFLLAVLIFLQALCKVGIYLSFKINQEYIAKNLCENRNKPKTHCNGNCQLMKKLKNSDKEEQKQIPQSLKDKFEVLYCHDFKILSLSTQPYFFEYRKDLYREKTYDLTSFHPDIFQPPKRILI</sequence>
<reference evidence="1 2" key="1">
    <citation type="submission" date="2023-05" db="EMBL/GenBank/DDBJ databases">
        <title>Novel species of genus Flectobacillus isolated from stream in China.</title>
        <authorList>
            <person name="Lu H."/>
        </authorList>
    </citation>
    <scope>NUCLEOTIDE SEQUENCE [LARGE SCALE GENOMIC DNA]</scope>
    <source>
        <strain evidence="1 2">KCTC 42575</strain>
    </source>
</reference>
<name>A0ABT6Y5Q0_9BACT</name>
<organism evidence="1 2">
    <name type="scientific">Flectobacillus roseus</name>
    <dbReference type="NCBI Taxonomy" id="502259"/>
    <lineage>
        <taxon>Bacteria</taxon>
        <taxon>Pseudomonadati</taxon>
        <taxon>Bacteroidota</taxon>
        <taxon>Cytophagia</taxon>
        <taxon>Cytophagales</taxon>
        <taxon>Flectobacillaceae</taxon>
        <taxon>Flectobacillus</taxon>
    </lineage>
</organism>
<comment type="caution">
    <text evidence="1">The sequence shown here is derived from an EMBL/GenBank/DDBJ whole genome shotgun (WGS) entry which is preliminary data.</text>
</comment>
<evidence type="ECO:0000313" key="1">
    <source>
        <dbReference type="EMBL" id="MDI9858892.1"/>
    </source>
</evidence>
<proteinExistence type="predicted"/>